<sequence>MTKWPMTQDLPTIKMRLCAPQSYASLATSHDQHSKVYTAAHPNGLPVGFEVTEKRYKNTFRMILLPTLQSYYIFKLLSSSPPPLYRLFKMFFNRLTVTMVAIAAALVPARAETHTVTFTNNCGYGTPYLRAQNGDVHHNRLVIICLLVSDDEES</sequence>
<accession>A0A2H3JX16</accession>
<protein>
    <submittedName>
        <fullName evidence="1">Uncharacterized protein</fullName>
    </submittedName>
</protein>
<proteinExistence type="predicted"/>
<dbReference type="EMBL" id="KB468157">
    <property type="protein sequence ID" value="PCH44513.1"/>
    <property type="molecule type" value="Genomic_DNA"/>
</dbReference>
<reference evidence="1 2" key="1">
    <citation type="journal article" date="2012" name="Science">
        <title>The Paleozoic origin of enzymatic lignin decomposition reconstructed from 31 fungal genomes.</title>
        <authorList>
            <person name="Floudas D."/>
            <person name="Binder M."/>
            <person name="Riley R."/>
            <person name="Barry K."/>
            <person name="Blanchette R.A."/>
            <person name="Henrissat B."/>
            <person name="Martinez A.T."/>
            <person name="Otillar R."/>
            <person name="Spatafora J.W."/>
            <person name="Yadav J.S."/>
            <person name="Aerts A."/>
            <person name="Benoit I."/>
            <person name="Boyd A."/>
            <person name="Carlson A."/>
            <person name="Copeland A."/>
            <person name="Coutinho P.M."/>
            <person name="de Vries R.P."/>
            <person name="Ferreira P."/>
            <person name="Findley K."/>
            <person name="Foster B."/>
            <person name="Gaskell J."/>
            <person name="Glotzer D."/>
            <person name="Gorecki P."/>
            <person name="Heitman J."/>
            <person name="Hesse C."/>
            <person name="Hori C."/>
            <person name="Igarashi K."/>
            <person name="Jurgens J.A."/>
            <person name="Kallen N."/>
            <person name="Kersten P."/>
            <person name="Kohler A."/>
            <person name="Kuees U."/>
            <person name="Kumar T.K.A."/>
            <person name="Kuo A."/>
            <person name="LaButti K."/>
            <person name="Larrondo L.F."/>
            <person name="Lindquist E."/>
            <person name="Ling A."/>
            <person name="Lombard V."/>
            <person name="Lucas S."/>
            <person name="Lundell T."/>
            <person name="Martin R."/>
            <person name="McLaughlin D.J."/>
            <person name="Morgenstern I."/>
            <person name="Morin E."/>
            <person name="Murat C."/>
            <person name="Nagy L.G."/>
            <person name="Nolan M."/>
            <person name="Ohm R.A."/>
            <person name="Patyshakuliyeva A."/>
            <person name="Rokas A."/>
            <person name="Ruiz-Duenas F.J."/>
            <person name="Sabat G."/>
            <person name="Salamov A."/>
            <person name="Samejima M."/>
            <person name="Schmutz J."/>
            <person name="Slot J.C."/>
            <person name="St John F."/>
            <person name="Stenlid J."/>
            <person name="Sun H."/>
            <person name="Sun S."/>
            <person name="Syed K."/>
            <person name="Tsang A."/>
            <person name="Wiebenga A."/>
            <person name="Young D."/>
            <person name="Pisabarro A."/>
            <person name="Eastwood D.C."/>
            <person name="Martin F."/>
            <person name="Cullen D."/>
            <person name="Grigoriev I.V."/>
            <person name="Hibbett D.S."/>
        </authorList>
    </citation>
    <scope>NUCLEOTIDE SEQUENCE [LARGE SCALE GENOMIC DNA]</scope>
    <source>
        <strain evidence="1 2">MD-104</strain>
    </source>
</reference>
<evidence type="ECO:0000313" key="2">
    <source>
        <dbReference type="Proteomes" id="UP000218811"/>
    </source>
</evidence>
<name>A0A2H3JX16_WOLCO</name>
<evidence type="ECO:0000313" key="1">
    <source>
        <dbReference type="EMBL" id="PCH44513.1"/>
    </source>
</evidence>
<gene>
    <name evidence="1" type="ORF">WOLCODRAFT_154559</name>
</gene>
<organism evidence="1 2">
    <name type="scientific">Wolfiporia cocos (strain MD-104)</name>
    <name type="common">Brown rot fungus</name>
    <dbReference type="NCBI Taxonomy" id="742152"/>
    <lineage>
        <taxon>Eukaryota</taxon>
        <taxon>Fungi</taxon>
        <taxon>Dikarya</taxon>
        <taxon>Basidiomycota</taxon>
        <taxon>Agaricomycotina</taxon>
        <taxon>Agaricomycetes</taxon>
        <taxon>Polyporales</taxon>
        <taxon>Phaeolaceae</taxon>
        <taxon>Wolfiporia</taxon>
    </lineage>
</organism>
<dbReference type="AlphaFoldDB" id="A0A2H3JX16"/>
<dbReference type="Proteomes" id="UP000218811">
    <property type="component" value="Unassembled WGS sequence"/>
</dbReference>
<keyword evidence="2" id="KW-1185">Reference proteome</keyword>